<accession>A0AAV1I051</accession>
<dbReference type="GO" id="GO:0022625">
    <property type="term" value="C:cytosolic large ribosomal subunit"/>
    <property type="evidence" value="ECO:0007669"/>
    <property type="project" value="TreeGrafter"/>
</dbReference>
<dbReference type="NCBIfam" id="TIGR00012">
    <property type="entry name" value="L29"/>
    <property type="match status" value="1"/>
</dbReference>
<dbReference type="InterPro" id="IPR001854">
    <property type="entry name" value="Ribosomal_uL29"/>
</dbReference>
<feature type="region of interest" description="Disordered" evidence="6">
    <location>
        <begin position="41"/>
        <end position="67"/>
    </location>
</feature>
<evidence type="ECO:0000256" key="4">
    <source>
        <dbReference type="ARBA" id="ARBA00040028"/>
    </source>
</evidence>
<name>A0AAV1I051_9CHLO</name>
<evidence type="ECO:0000256" key="5">
    <source>
        <dbReference type="ARBA" id="ARBA00042960"/>
    </source>
</evidence>
<keyword evidence="2" id="KW-0689">Ribosomal protein</keyword>
<evidence type="ECO:0000256" key="6">
    <source>
        <dbReference type="SAM" id="MobiDB-lite"/>
    </source>
</evidence>
<dbReference type="GO" id="GO:0006412">
    <property type="term" value="P:translation"/>
    <property type="evidence" value="ECO:0007669"/>
    <property type="project" value="InterPro"/>
</dbReference>
<dbReference type="Proteomes" id="UP001314263">
    <property type="component" value="Unassembled WGS sequence"/>
</dbReference>
<evidence type="ECO:0000256" key="2">
    <source>
        <dbReference type="ARBA" id="ARBA00022980"/>
    </source>
</evidence>
<reference evidence="7 8" key="1">
    <citation type="submission" date="2023-10" db="EMBL/GenBank/DDBJ databases">
        <authorList>
            <person name="Maclean D."/>
            <person name="Macfadyen A."/>
        </authorList>
    </citation>
    <scope>NUCLEOTIDE SEQUENCE [LARGE SCALE GENOMIC DNA]</scope>
</reference>
<keyword evidence="8" id="KW-1185">Reference proteome</keyword>
<dbReference type="SUPFAM" id="SSF46561">
    <property type="entry name" value="Ribosomal protein L29 (L29p)"/>
    <property type="match status" value="1"/>
</dbReference>
<dbReference type="InterPro" id="IPR036049">
    <property type="entry name" value="Ribosomal_uL29_sf"/>
</dbReference>
<dbReference type="GO" id="GO:0003735">
    <property type="term" value="F:structural constituent of ribosome"/>
    <property type="evidence" value="ECO:0007669"/>
    <property type="project" value="InterPro"/>
</dbReference>
<keyword evidence="3" id="KW-0687">Ribonucleoprotein</keyword>
<proteinExistence type="inferred from homology"/>
<dbReference type="Pfam" id="PF00831">
    <property type="entry name" value="Ribosomal_L29"/>
    <property type="match status" value="1"/>
</dbReference>
<dbReference type="PANTHER" id="PTHR10916">
    <property type="entry name" value="60S RIBOSOMAL PROTEIN L35/50S RIBOSOMAL PROTEIN L29"/>
    <property type="match status" value="1"/>
</dbReference>
<dbReference type="Gene3D" id="1.10.287.310">
    <property type="match status" value="1"/>
</dbReference>
<dbReference type="CDD" id="cd00427">
    <property type="entry name" value="Ribosomal_L29_HIP"/>
    <property type="match status" value="1"/>
</dbReference>
<dbReference type="AlphaFoldDB" id="A0AAV1I051"/>
<evidence type="ECO:0000313" key="7">
    <source>
        <dbReference type="EMBL" id="CAK0756448.1"/>
    </source>
</evidence>
<gene>
    <name evidence="7" type="ORF">CVIRNUC_002456</name>
</gene>
<evidence type="ECO:0000313" key="8">
    <source>
        <dbReference type="Proteomes" id="UP001314263"/>
    </source>
</evidence>
<dbReference type="InterPro" id="IPR050063">
    <property type="entry name" value="Ribosomal_protein_uL29"/>
</dbReference>
<evidence type="ECO:0000256" key="3">
    <source>
        <dbReference type="ARBA" id="ARBA00023274"/>
    </source>
</evidence>
<comment type="similarity">
    <text evidence="1">Belongs to the universal ribosomal protein uL29 family.</text>
</comment>
<sequence>MMSLSGSLACSHSCYMRSSPSQPLLRSRAIARPLCRSTPPTVAAAEASEKRQATKASEFQGMGAEKIDEEVQKSKRALFDLRIAQRTKQPFKPSDFWYNKKKIAQLLTVRRQQEIEQGIAKRESRSIERKKLLAAGFGNLIH</sequence>
<dbReference type="HAMAP" id="MF_00374">
    <property type="entry name" value="Ribosomal_uL29"/>
    <property type="match status" value="1"/>
</dbReference>
<comment type="caution">
    <text evidence="7">The sequence shown here is derived from an EMBL/GenBank/DDBJ whole genome shotgun (WGS) entry which is preliminary data.</text>
</comment>
<dbReference type="PANTHER" id="PTHR10916:SF0">
    <property type="entry name" value="LARGE RIBOSOMAL SUBUNIT PROTEIN UL29C"/>
    <property type="match status" value="1"/>
</dbReference>
<organism evidence="7 8">
    <name type="scientific">Coccomyxa viridis</name>
    <dbReference type="NCBI Taxonomy" id="1274662"/>
    <lineage>
        <taxon>Eukaryota</taxon>
        <taxon>Viridiplantae</taxon>
        <taxon>Chlorophyta</taxon>
        <taxon>core chlorophytes</taxon>
        <taxon>Trebouxiophyceae</taxon>
        <taxon>Trebouxiophyceae incertae sedis</taxon>
        <taxon>Coccomyxaceae</taxon>
        <taxon>Coccomyxa</taxon>
    </lineage>
</organism>
<evidence type="ECO:0000256" key="1">
    <source>
        <dbReference type="ARBA" id="ARBA00009254"/>
    </source>
</evidence>
<protein>
    <recommendedName>
        <fullName evidence="4">Large ribosomal subunit protein uL29c</fullName>
    </recommendedName>
    <alternativeName>
        <fullName evidence="5">50S ribosomal protein L29, chloroplastic</fullName>
    </alternativeName>
</protein>
<dbReference type="EMBL" id="CAUYUE010000003">
    <property type="protein sequence ID" value="CAK0756448.1"/>
    <property type="molecule type" value="Genomic_DNA"/>
</dbReference>